<dbReference type="EMBL" id="FNLC01000002">
    <property type="protein sequence ID" value="SDR06806.1"/>
    <property type="molecule type" value="Genomic_DNA"/>
</dbReference>
<dbReference type="AlphaFoldDB" id="A0A1H1G1S6"/>
<reference evidence="2" key="1">
    <citation type="submission" date="2016-10" db="EMBL/GenBank/DDBJ databases">
        <authorList>
            <person name="Varghese N."/>
            <person name="Submissions S."/>
        </authorList>
    </citation>
    <scope>NUCLEOTIDE SEQUENCE [LARGE SCALE GENOMIC DNA]</scope>
    <source>
        <strain evidence="2">DSM 24767</strain>
    </source>
</reference>
<evidence type="ECO:0000313" key="1">
    <source>
        <dbReference type="EMBL" id="SDR06806.1"/>
    </source>
</evidence>
<dbReference type="Proteomes" id="UP000198848">
    <property type="component" value="Unassembled WGS sequence"/>
</dbReference>
<organism evidence="1 2">
    <name type="scientific">Natronobacterium texcoconense</name>
    <dbReference type="NCBI Taxonomy" id="1095778"/>
    <lineage>
        <taxon>Archaea</taxon>
        <taxon>Methanobacteriati</taxon>
        <taxon>Methanobacteriota</taxon>
        <taxon>Stenosarchaea group</taxon>
        <taxon>Halobacteria</taxon>
        <taxon>Halobacteriales</taxon>
        <taxon>Natrialbaceae</taxon>
        <taxon>Natronobacterium</taxon>
    </lineage>
</organism>
<keyword evidence="2" id="KW-1185">Reference proteome</keyword>
<evidence type="ECO:0000313" key="2">
    <source>
        <dbReference type="Proteomes" id="UP000198848"/>
    </source>
</evidence>
<sequence>MTGEQISNDTLADHEELFTHHRCSTSRASIVQDIQAKQYDRARKRLKRLYEKCFGITHAEWKFLDGLAAVRVPSLAPTFLSRSDGNSRESIGMNLLKGHGPIRDFYGANTDRLHEAGLLRYPRVCGAERRRILNKPFFVLTPEATDCIDKGVVGPNVGDLGESVVHALGVQLYSMYMRIRAVRETGKSATAEHYTDIVLDDYDLDVAIFVYPSGESHKKELYAVGEVKTALSAENEAITAMHKMGGVRCNHKHWIAPKRDLLNKIVNIAAIREWYSLDEVPETLALETNSNSGIRSTNERLTESEFCPNVPGSPLSTPLTEVHSYTMLHRNIKSHYPLLFDPPDVF</sequence>
<accession>A0A1H1G1S6</accession>
<gene>
    <name evidence="1" type="ORF">SAMN04489842_2205</name>
</gene>
<proteinExistence type="predicted"/>
<protein>
    <submittedName>
        <fullName evidence="1">Uncharacterized protein</fullName>
    </submittedName>
</protein>
<dbReference type="RefSeq" id="WP_139169276.1">
    <property type="nucleotide sequence ID" value="NZ_FNLC01000002.1"/>
</dbReference>
<name>A0A1H1G1S6_NATTX</name>
<dbReference type="OrthoDB" id="383820at2157"/>